<dbReference type="AlphaFoldDB" id="A0A7W6GG50"/>
<evidence type="ECO:0000313" key="3">
    <source>
        <dbReference type="Proteomes" id="UP000528964"/>
    </source>
</evidence>
<gene>
    <name evidence="2" type="ORF">GGR24_000982</name>
</gene>
<dbReference type="GO" id="GO:0006261">
    <property type="term" value="P:DNA-templated DNA replication"/>
    <property type="evidence" value="ECO:0007669"/>
    <property type="project" value="TreeGrafter"/>
</dbReference>
<protein>
    <submittedName>
        <fullName evidence="2">DNA polymerase-3 subunit delta</fullName>
        <ecNumber evidence="2">2.7.7.7</ecNumber>
    </submittedName>
</protein>
<dbReference type="PANTHER" id="PTHR11669">
    <property type="entry name" value="REPLICATION FACTOR C / DNA POLYMERASE III GAMMA-TAU SUBUNIT"/>
    <property type="match status" value="1"/>
</dbReference>
<dbReference type="NCBIfam" id="NF005677">
    <property type="entry name" value="PRK07471.1"/>
    <property type="match status" value="1"/>
</dbReference>
<dbReference type="EC" id="2.7.7.7" evidence="2"/>
<dbReference type="Gene3D" id="3.40.50.300">
    <property type="entry name" value="P-loop containing nucleotide triphosphate hydrolases"/>
    <property type="match status" value="1"/>
</dbReference>
<dbReference type="Proteomes" id="UP000528964">
    <property type="component" value="Unassembled WGS sequence"/>
</dbReference>
<evidence type="ECO:0000313" key="2">
    <source>
        <dbReference type="EMBL" id="MBB3972349.1"/>
    </source>
</evidence>
<dbReference type="SUPFAM" id="SSF52540">
    <property type="entry name" value="P-loop containing nucleoside triphosphate hydrolases"/>
    <property type="match status" value="1"/>
</dbReference>
<keyword evidence="3" id="KW-1185">Reference proteome</keyword>
<keyword evidence="2" id="KW-0548">Nucleotidyltransferase</keyword>
<feature type="compositionally biased region" description="Basic and acidic residues" evidence="1">
    <location>
        <begin position="10"/>
        <end position="20"/>
    </location>
</feature>
<dbReference type="RefSeq" id="WP_183394133.1">
    <property type="nucleotide sequence ID" value="NZ_JACIDR010000001.1"/>
</dbReference>
<evidence type="ECO:0000256" key="1">
    <source>
        <dbReference type="SAM" id="MobiDB-lite"/>
    </source>
</evidence>
<dbReference type="EMBL" id="JACIDR010000001">
    <property type="protein sequence ID" value="MBB3972349.1"/>
    <property type="molecule type" value="Genomic_DNA"/>
</dbReference>
<dbReference type="Pfam" id="PF13177">
    <property type="entry name" value="DNA_pol3_delta2"/>
    <property type="match status" value="1"/>
</dbReference>
<dbReference type="InterPro" id="IPR050238">
    <property type="entry name" value="DNA_Rep/Repair_Clamp_Loader"/>
</dbReference>
<dbReference type="GO" id="GO:0009360">
    <property type="term" value="C:DNA polymerase III complex"/>
    <property type="evidence" value="ECO:0007669"/>
    <property type="project" value="TreeGrafter"/>
</dbReference>
<feature type="region of interest" description="Disordered" evidence="1">
    <location>
        <begin position="1"/>
        <end position="20"/>
    </location>
</feature>
<organism evidence="2 3">
    <name type="scientific">Hansschlegelia beijingensis</name>
    <dbReference type="NCBI Taxonomy" id="1133344"/>
    <lineage>
        <taxon>Bacteria</taxon>
        <taxon>Pseudomonadati</taxon>
        <taxon>Pseudomonadota</taxon>
        <taxon>Alphaproteobacteria</taxon>
        <taxon>Hyphomicrobiales</taxon>
        <taxon>Methylopilaceae</taxon>
        <taxon>Hansschlegelia</taxon>
    </lineage>
</organism>
<comment type="caution">
    <text evidence="2">The sequence shown here is derived from an EMBL/GenBank/DDBJ whole genome shotgun (WGS) entry which is preliminary data.</text>
</comment>
<keyword evidence="2" id="KW-0808">Transferase</keyword>
<sequence>MSDLSEGAPESDRREGCPHPRETLRLVGHREAEQALLSAYRSDRMHHAWLISGAEGVGKATLAYRLARFVLAHPDPAGPAVQGAVDLAIAPDHPAARRVARLSHSDLLVLRRGWNADRKGFFGEIRVDDVRRTASFFGSTAGEGGWRVCVVDTADDMNGAAANALLKALEEPPPRALFLLLSAAPRALPAPVRSRCRSLRLAPLSDRQTLDVLQGLPELADEHEMEALATAAELAEGSVARALSLLASDGAALRATVSGLLDRLPAVDVRAAHALAEDLGRRGAEARFAVFVALVGDWLHARVAAGAALREPRLARFAELWEKTARSAREIEVFNLDRRPFVLETLTELAGLARR</sequence>
<dbReference type="PANTHER" id="PTHR11669:SF8">
    <property type="entry name" value="DNA POLYMERASE III SUBUNIT DELTA"/>
    <property type="match status" value="1"/>
</dbReference>
<proteinExistence type="predicted"/>
<reference evidence="2 3" key="1">
    <citation type="submission" date="2020-08" db="EMBL/GenBank/DDBJ databases">
        <title>Genomic Encyclopedia of Type Strains, Phase IV (KMG-IV): sequencing the most valuable type-strain genomes for metagenomic binning, comparative biology and taxonomic classification.</title>
        <authorList>
            <person name="Goeker M."/>
        </authorList>
    </citation>
    <scope>NUCLEOTIDE SEQUENCE [LARGE SCALE GENOMIC DNA]</scope>
    <source>
        <strain evidence="2 3">DSM 25481</strain>
    </source>
</reference>
<dbReference type="InterPro" id="IPR027417">
    <property type="entry name" value="P-loop_NTPase"/>
</dbReference>
<dbReference type="GO" id="GO:0003887">
    <property type="term" value="F:DNA-directed DNA polymerase activity"/>
    <property type="evidence" value="ECO:0007669"/>
    <property type="project" value="UniProtKB-EC"/>
</dbReference>
<name>A0A7W6GG50_9HYPH</name>
<accession>A0A7W6GG50</accession>